<organism evidence="1 2">
    <name type="scientific">Musa troglodytarum</name>
    <name type="common">fe'i banana</name>
    <dbReference type="NCBI Taxonomy" id="320322"/>
    <lineage>
        <taxon>Eukaryota</taxon>
        <taxon>Viridiplantae</taxon>
        <taxon>Streptophyta</taxon>
        <taxon>Embryophyta</taxon>
        <taxon>Tracheophyta</taxon>
        <taxon>Spermatophyta</taxon>
        <taxon>Magnoliopsida</taxon>
        <taxon>Liliopsida</taxon>
        <taxon>Zingiberales</taxon>
        <taxon>Musaceae</taxon>
        <taxon>Musa</taxon>
    </lineage>
</organism>
<protein>
    <submittedName>
        <fullName evidence="1">Uncharacterized protein</fullName>
    </submittedName>
</protein>
<name>A0A9E7EI57_9LILI</name>
<gene>
    <name evidence="1" type="ORF">MUK42_10047</name>
</gene>
<proteinExistence type="predicted"/>
<accession>A0A9E7EI57</accession>
<dbReference type="EMBL" id="CP097503">
    <property type="protein sequence ID" value="URD77240.1"/>
    <property type="molecule type" value="Genomic_DNA"/>
</dbReference>
<dbReference type="Proteomes" id="UP001055439">
    <property type="component" value="Chromosome 10"/>
</dbReference>
<dbReference type="AlphaFoldDB" id="A0A9E7EI57"/>
<evidence type="ECO:0000313" key="1">
    <source>
        <dbReference type="EMBL" id="URD77240.1"/>
    </source>
</evidence>
<reference evidence="1" key="1">
    <citation type="submission" date="2022-05" db="EMBL/GenBank/DDBJ databases">
        <title>The Musa troglodytarum L. genome provides insights into the mechanism of non-climacteric behaviour and enrichment of carotenoids.</title>
        <authorList>
            <person name="Wang J."/>
        </authorList>
    </citation>
    <scope>NUCLEOTIDE SEQUENCE</scope>
    <source>
        <tissue evidence="1">Leaf</tissue>
    </source>
</reference>
<sequence>MSVGGSVRRSLTLWRARGAGKALCQGHARSNSINMTAALGLKLFEEMRRFIDKNVRHVWSSEELGLKVFEEMRHLNIYALCGQVGLDSKSFEEMQHFIDTYVCRVRGQAELSLKLFEEM</sequence>
<evidence type="ECO:0000313" key="2">
    <source>
        <dbReference type="Proteomes" id="UP001055439"/>
    </source>
</evidence>
<keyword evidence="2" id="KW-1185">Reference proteome</keyword>